<keyword evidence="3" id="KW-1185">Reference proteome</keyword>
<evidence type="ECO:0000313" key="2">
    <source>
        <dbReference type="EMBL" id="GAA4475724.1"/>
    </source>
</evidence>
<keyword evidence="1" id="KW-0732">Signal</keyword>
<reference evidence="3" key="1">
    <citation type="journal article" date="2019" name="Int. J. Syst. Evol. Microbiol.">
        <title>The Global Catalogue of Microorganisms (GCM) 10K type strain sequencing project: providing services to taxonomists for standard genome sequencing and annotation.</title>
        <authorList>
            <consortium name="The Broad Institute Genomics Platform"/>
            <consortium name="The Broad Institute Genome Sequencing Center for Infectious Disease"/>
            <person name="Wu L."/>
            <person name="Ma J."/>
        </authorList>
    </citation>
    <scope>NUCLEOTIDE SEQUENCE [LARGE SCALE GENOMIC DNA]</scope>
    <source>
        <strain evidence="3">JCM 32206</strain>
    </source>
</reference>
<dbReference type="RefSeq" id="WP_345343040.1">
    <property type="nucleotide sequence ID" value="NZ_BAABFB010000029.1"/>
</dbReference>
<comment type="caution">
    <text evidence="2">The sequence shown here is derived from an EMBL/GenBank/DDBJ whole genome shotgun (WGS) entry which is preliminary data.</text>
</comment>
<gene>
    <name evidence="2" type="ORF">GCM10023094_13790</name>
</gene>
<dbReference type="EMBL" id="BAABFB010000029">
    <property type="protein sequence ID" value="GAA4475724.1"/>
    <property type="molecule type" value="Genomic_DNA"/>
</dbReference>
<protein>
    <submittedName>
        <fullName evidence="2">Uncharacterized protein</fullName>
    </submittedName>
</protein>
<feature type="chain" id="PRO_5045438088" evidence="1">
    <location>
        <begin position="25"/>
        <end position="112"/>
    </location>
</feature>
<sequence length="112" mass="12016">MKRVMSAVVGAVTVGVGLAPVAAAAPSGVPEFRPCSEHFKVPFAPDTPGTMNATVVSPFGTDRILCMDWHGFMAAYQLDPSGMKHRLVPPLEAVGSTQYGWSNVYFWDPVAY</sequence>
<dbReference type="Proteomes" id="UP001501183">
    <property type="component" value="Unassembled WGS sequence"/>
</dbReference>
<accession>A0ABP8NZD8</accession>
<organism evidence="2 3">
    <name type="scientific">Rhodococcus olei</name>
    <dbReference type="NCBI Taxonomy" id="2161675"/>
    <lineage>
        <taxon>Bacteria</taxon>
        <taxon>Bacillati</taxon>
        <taxon>Actinomycetota</taxon>
        <taxon>Actinomycetes</taxon>
        <taxon>Mycobacteriales</taxon>
        <taxon>Nocardiaceae</taxon>
        <taxon>Rhodococcus</taxon>
    </lineage>
</organism>
<proteinExistence type="predicted"/>
<feature type="signal peptide" evidence="1">
    <location>
        <begin position="1"/>
        <end position="24"/>
    </location>
</feature>
<name>A0ABP8NZD8_9NOCA</name>
<evidence type="ECO:0000256" key="1">
    <source>
        <dbReference type="SAM" id="SignalP"/>
    </source>
</evidence>
<evidence type="ECO:0000313" key="3">
    <source>
        <dbReference type="Proteomes" id="UP001501183"/>
    </source>
</evidence>